<dbReference type="RefSeq" id="WP_178931838.1">
    <property type="nucleotide sequence ID" value="NZ_JACBAZ010000002.1"/>
</dbReference>
<dbReference type="Proteomes" id="UP000557872">
    <property type="component" value="Unassembled WGS sequence"/>
</dbReference>
<protein>
    <submittedName>
        <fullName evidence="1">Uncharacterized protein</fullName>
    </submittedName>
</protein>
<dbReference type="AlphaFoldDB" id="A0A851GC55"/>
<dbReference type="EMBL" id="JACBAZ010000002">
    <property type="protein sequence ID" value="NWK55318.1"/>
    <property type="molecule type" value="Genomic_DNA"/>
</dbReference>
<reference evidence="1 2" key="1">
    <citation type="submission" date="2020-07" db="EMBL/GenBank/DDBJ databases">
        <title>Roseicoccus Jingziensis gen. nov., sp. nov., isolated from coastal seawater.</title>
        <authorList>
            <person name="Feng X."/>
        </authorList>
    </citation>
    <scope>NUCLEOTIDE SEQUENCE [LARGE SCALE GENOMIC DNA]</scope>
    <source>
        <strain evidence="1 2">N1E253</strain>
    </source>
</reference>
<organism evidence="1 2">
    <name type="scientific">Oceaniferula marina</name>
    <dbReference type="NCBI Taxonomy" id="2748318"/>
    <lineage>
        <taxon>Bacteria</taxon>
        <taxon>Pseudomonadati</taxon>
        <taxon>Verrucomicrobiota</taxon>
        <taxon>Verrucomicrobiia</taxon>
        <taxon>Verrucomicrobiales</taxon>
        <taxon>Verrucomicrobiaceae</taxon>
        <taxon>Oceaniferula</taxon>
    </lineage>
</organism>
<gene>
    <name evidence="1" type="ORF">HW115_06830</name>
</gene>
<sequence length="348" mass="39643">MKRWKLASVVMFGLMSLGVSEWTRAKEQEVRTWTSTKGSTLDGTFVRLVKDQVEIQPEIGKRLKVDLKRLSPKDRQHALEAHFQTVHSVLAYRGARVGGGHWQDARVTGDRPMAMFSLVSGFSLESKQARAPRGEAGFSAADWHEELEKLVDAERDKPAQCYLMFDPVGLYKADAKAMAEINHQINKHEMWARKEGVDLIMIDPIRPNKEVKYYEKGIKKSRVGGFTVEVPETIEHVRTVEDCQKLMDEWIKKHERRWKMVPLQAIHQKASQRAELLPCFAGRNQELPDQLLDAVLFAKVFKLPPPLQEYKAFQSKGKQTTSADPLLQLSDDQLSALSRIIDDEVNGP</sequence>
<dbReference type="Gene3D" id="2.30.30.700">
    <property type="entry name" value="SLA1 homology domain 1"/>
    <property type="match status" value="1"/>
</dbReference>
<name>A0A851GC55_9BACT</name>
<evidence type="ECO:0000313" key="2">
    <source>
        <dbReference type="Proteomes" id="UP000557872"/>
    </source>
</evidence>
<keyword evidence="2" id="KW-1185">Reference proteome</keyword>
<evidence type="ECO:0000313" key="1">
    <source>
        <dbReference type="EMBL" id="NWK55318.1"/>
    </source>
</evidence>
<proteinExistence type="predicted"/>
<accession>A0A851GC55</accession>
<comment type="caution">
    <text evidence="1">The sequence shown here is derived from an EMBL/GenBank/DDBJ whole genome shotgun (WGS) entry which is preliminary data.</text>
</comment>